<organism evidence="8 9">
    <name type="scientific">Polarella glacialis</name>
    <name type="common">Dinoflagellate</name>
    <dbReference type="NCBI Taxonomy" id="89957"/>
    <lineage>
        <taxon>Eukaryota</taxon>
        <taxon>Sar</taxon>
        <taxon>Alveolata</taxon>
        <taxon>Dinophyceae</taxon>
        <taxon>Suessiales</taxon>
        <taxon>Suessiaceae</taxon>
        <taxon>Polarella</taxon>
    </lineage>
</organism>
<dbReference type="InterPro" id="IPR015947">
    <property type="entry name" value="PUA-like_sf"/>
</dbReference>
<sequence>MAAAEPRVLEEETGEAFPGSLECAICIKLLLDPVSVPCGHTFCRGCLEQSLSYRNLCAVCRAPVPTGQAVNILIRSMITEQYPRALAARRREQEEELRHSERAAEEERLQEVRGGNTDGNVTQGSIFPIVRRSRPLLPHGRAEFELLTHAEQRLVHYALQGGRRVVVLPPSDEVGVCLAIENLRPTPAGTQQAPLLHLAGKFRVRLLEQPELHEDGFELGRCEAFFDTPLPVAELLLSPESSPPSLDGGEGAPAPEGPQGERAAQGSGEAAVARETAPAIAAAAMQLLERQLTACGGSGRHAFAQVCGEAPPALRPGSATTSASLEQLSFWLLGAIITSDADRRRWLASTDTRGRLAECRARLQAAGNRPVLNLPGADSWMHPGQSSLSSLALLLAILVVFAAKALGLFDDWGRRRFG</sequence>
<dbReference type="OrthoDB" id="265776at2759"/>
<feature type="transmembrane region" description="Helical" evidence="6">
    <location>
        <begin position="388"/>
        <end position="409"/>
    </location>
</feature>
<proteinExistence type="predicted"/>
<keyword evidence="6" id="KW-1133">Transmembrane helix</keyword>
<evidence type="ECO:0000256" key="2">
    <source>
        <dbReference type="ARBA" id="ARBA00022771"/>
    </source>
</evidence>
<keyword evidence="9" id="KW-1185">Reference proteome</keyword>
<evidence type="ECO:0000256" key="6">
    <source>
        <dbReference type="SAM" id="Phobius"/>
    </source>
</evidence>
<accession>A0A813DHX7</accession>
<evidence type="ECO:0000256" key="4">
    <source>
        <dbReference type="PROSITE-ProRule" id="PRU00175"/>
    </source>
</evidence>
<reference evidence="8" key="1">
    <citation type="submission" date="2021-02" db="EMBL/GenBank/DDBJ databases">
        <authorList>
            <person name="Dougan E. K."/>
            <person name="Rhodes N."/>
            <person name="Thang M."/>
            <person name="Chan C."/>
        </authorList>
    </citation>
    <scope>NUCLEOTIDE SEQUENCE</scope>
</reference>
<keyword evidence="1" id="KW-0479">Metal-binding</keyword>
<keyword evidence="6" id="KW-0812">Transmembrane</keyword>
<evidence type="ECO:0000313" key="9">
    <source>
        <dbReference type="Proteomes" id="UP000654075"/>
    </source>
</evidence>
<feature type="region of interest" description="Disordered" evidence="5">
    <location>
        <begin position="93"/>
        <end position="117"/>
    </location>
</feature>
<dbReference type="SMART" id="SM00184">
    <property type="entry name" value="RING"/>
    <property type="match status" value="1"/>
</dbReference>
<dbReference type="PROSITE" id="PS50089">
    <property type="entry name" value="ZF_RING_2"/>
    <property type="match status" value="1"/>
</dbReference>
<comment type="caution">
    <text evidence="8">The sequence shown here is derived from an EMBL/GenBank/DDBJ whole genome shotgun (WGS) entry which is preliminary data.</text>
</comment>
<dbReference type="Proteomes" id="UP000654075">
    <property type="component" value="Unassembled WGS sequence"/>
</dbReference>
<dbReference type="EMBL" id="CAJNNV010003009">
    <property type="protein sequence ID" value="CAE8588257.1"/>
    <property type="molecule type" value="Genomic_DNA"/>
</dbReference>
<keyword evidence="2 4" id="KW-0863">Zinc-finger</keyword>
<dbReference type="SUPFAM" id="SSF57850">
    <property type="entry name" value="RING/U-box"/>
    <property type="match status" value="1"/>
</dbReference>
<dbReference type="PANTHER" id="PTHR23327">
    <property type="entry name" value="RING FINGER PROTEIN 127"/>
    <property type="match status" value="1"/>
</dbReference>
<evidence type="ECO:0000256" key="1">
    <source>
        <dbReference type="ARBA" id="ARBA00022723"/>
    </source>
</evidence>
<dbReference type="PROSITE" id="PS00518">
    <property type="entry name" value="ZF_RING_1"/>
    <property type="match status" value="1"/>
</dbReference>
<dbReference type="Gene3D" id="3.30.40.10">
    <property type="entry name" value="Zinc/RING finger domain, C3HC4 (zinc finger)"/>
    <property type="match status" value="1"/>
</dbReference>
<dbReference type="Pfam" id="PF13923">
    <property type="entry name" value="zf-C3HC4_2"/>
    <property type="match status" value="1"/>
</dbReference>
<evidence type="ECO:0000256" key="3">
    <source>
        <dbReference type="ARBA" id="ARBA00022833"/>
    </source>
</evidence>
<feature type="region of interest" description="Disordered" evidence="5">
    <location>
        <begin position="236"/>
        <end position="272"/>
    </location>
</feature>
<protein>
    <recommendedName>
        <fullName evidence="7">RING-type domain-containing protein</fullName>
    </recommendedName>
</protein>
<keyword evidence="6" id="KW-0472">Membrane</keyword>
<dbReference type="CDD" id="cd16514">
    <property type="entry name" value="RING-HC_LONFs_rpt2"/>
    <property type="match status" value="1"/>
</dbReference>
<evidence type="ECO:0000259" key="7">
    <source>
        <dbReference type="PROSITE" id="PS50089"/>
    </source>
</evidence>
<feature type="compositionally biased region" description="Basic and acidic residues" evidence="5">
    <location>
        <begin position="93"/>
        <end position="111"/>
    </location>
</feature>
<gene>
    <name evidence="8" type="ORF">PGLA1383_LOCUS7059</name>
</gene>
<evidence type="ECO:0000256" key="5">
    <source>
        <dbReference type="SAM" id="MobiDB-lite"/>
    </source>
</evidence>
<dbReference type="AlphaFoldDB" id="A0A813DHX7"/>
<keyword evidence="3" id="KW-0862">Zinc</keyword>
<dbReference type="InterPro" id="IPR017907">
    <property type="entry name" value="Znf_RING_CS"/>
</dbReference>
<feature type="domain" description="RING-type" evidence="7">
    <location>
        <begin position="23"/>
        <end position="61"/>
    </location>
</feature>
<dbReference type="InterPro" id="IPR001841">
    <property type="entry name" value="Znf_RING"/>
</dbReference>
<dbReference type="OMA" id="ECAICIK"/>
<evidence type="ECO:0000313" key="8">
    <source>
        <dbReference type="EMBL" id="CAE8588257.1"/>
    </source>
</evidence>
<dbReference type="SUPFAM" id="SSF88697">
    <property type="entry name" value="PUA domain-like"/>
    <property type="match status" value="1"/>
</dbReference>
<name>A0A813DHX7_POLGL</name>
<dbReference type="GO" id="GO:0008270">
    <property type="term" value="F:zinc ion binding"/>
    <property type="evidence" value="ECO:0007669"/>
    <property type="project" value="UniProtKB-KW"/>
</dbReference>
<dbReference type="InterPro" id="IPR013083">
    <property type="entry name" value="Znf_RING/FYVE/PHD"/>
</dbReference>